<organism evidence="2 3">
    <name type="scientific">Aspergillus homomorphus (strain CBS 101889)</name>
    <dbReference type="NCBI Taxonomy" id="1450537"/>
    <lineage>
        <taxon>Eukaryota</taxon>
        <taxon>Fungi</taxon>
        <taxon>Dikarya</taxon>
        <taxon>Ascomycota</taxon>
        <taxon>Pezizomycotina</taxon>
        <taxon>Eurotiomycetes</taxon>
        <taxon>Eurotiomycetidae</taxon>
        <taxon>Eurotiales</taxon>
        <taxon>Aspergillaceae</taxon>
        <taxon>Aspergillus</taxon>
        <taxon>Aspergillus subgen. Circumdati</taxon>
    </lineage>
</organism>
<dbReference type="GeneID" id="37203113"/>
<dbReference type="RefSeq" id="XP_025556807.1">
    <property type="nucleotide sequence ID" value="XM_025698824.1"/>
</dbReference>
<accession>A0A395IEP5</accession>
<gene>
    <name evidence="2" type="ORF">BO97DRAFT_448164</name>
</gene>
<name>A0A395IEP5_ASPHC</name>
<evidence type="ECO:0000313" key="2">
    <source>
        <dbReference type="EMBL" id="RAL17653.1"/>
    </source>
</evidence>
<evidence type="ECO:0000256" key="1">
    <source>
        <dbReference type="SAM" id="SignalP"/>
    </source>
</evidence>
<feature type="chain" id="PRO_5017466310" evidence="1">
    <location>
        <begin position="27"/>
        <end position="122"/>
    </location>
</feature>
<keyword evidence="3" id="KW-1185">Reference proteome</keyword>
<reference evidence="2 3" key="1">
    <citation type="submission" date="2018-02" db="EMBL/GenBank/DDBJ databases">
        <title>The genomes of Aspergillus section Nigri reveals drivers in fungal speciation.</title>
        <authorList>
            <consortium name="DOE Joint Genome Institute"/>
            <person name="Vesth T.C."/>
            <person name="Nybo J."/>
            <person name="Theobald S."/>
            <person name="Brandl J."/>
            <person name="Frisvad J.C."/>
            <person name="Nielsen K.F."/>
            <person name="Lyhne E.K."/>
            <person name="Kogle M.E."/>
            <person name="Kuo A."/>
            <person name="Riley R."/>
            <person name="Clum A."/>
            <person name="Nolan M."/>
            <person name="Lipzen A."/>
            <person name="Salamov A."/>
            <person name="Henrissat B."/>
            <person name="Wiebenga A."/>
            <person name="De vries R.P."/>
            <person name="Grigoriev I.V."/>
            <person name="Mortensen U.H."/>
            <person name="Andersen M.R."/>
            <person name="Baker S.E."/>
        </authorList>
    </citation>
    <scope>NUCLEOTIDE SEQUENCE [LARGE SCALE GENOMIC DNA]</scope>
    <source>
        <strain evidence="2 3">CBS 101889</strain>
    </source>
</reference>
<evidence type="ECO:0000313" key="3">
    <source>
        <dbReference type="Proteomes" id="UP000248961"/>
    </source>
</evidence>
<protein>
    <submittedName>
        <fullName evidence="2">Uncharacterized protein</fullName>
    </submittedName>
</protein>
<dbReference type="Proteomes" id="UP000248961">
    <property type="component" value="Unassembled WGS sequence"/>
</dbReference>
<proteinExistence type="predicted"/>
<dbReference type="EMBL" id="KZ824267">
    <property type="protein sequence ID" value="RAL17653.1"/>
    <property type="molecule type" value="Genomic_DNA"/>
</dbReference>
<sequence length="122" mass="12849">MIVSAVSNFLPLIIVFRMIKTPGCSSAQSMGAGVVSVVGGKLSDAKRRQYPAAHGARSTLSRDSARCGTVIAYSEFDFTGDSAEIPVDGGCNAPLEGGDCDGDPVAEFRYPWDNFVADSPRD</sequence>
<keyword evidence="1" id="KW-0732">Signal</keyword>
<dbReference type="AlphaFoldDB" id="A0A395IEP5"/>
<dbReference type="VEuPathDB" id="FungiDB:BO97DRAFT_448164"/>
<feature type="signal peptide" evidence="1">
    <location>
        <begin position="1"/>
        <end position="26"/>
    </location>
</feature>